<dbReference type="Proteomes" id="UP001497535">
    <property type="component" value="Unassembled WGS sequence"/>
</dbReference>
<dbReference type="EMBL" id="CAVMJV010000131">
    <property type="protein sequence ID" value="CAK5109121.1"/>
    <property type="molecule type" value="Genomic_DNA"/>
</dbReference>
<reference evidence="1" key="1">
    <citation type="submission" date="2023-11" db="EMBL/GenBank/DDBJ databases">
        <authorList>
            <person name="Poullet M."/>
        </authorList>
    </citation>
    <scope>NUCLEOTIDE SEQUENCE</scope>
    <source>
        <strain evidence="1">E1834</strain>
    </source>
</reference>
<evidence type="ECO:0000313" key="1">
    <source>
        <dbReference type="EMBL" id="CAK5109121.1"/>
    </source>
</evidence>
<organism evidence="1 2">
    <name type="scientific">Meloidogyne enterolobii</name>
    <name type="common">Root-knot nematode worm</name>
    <name type="synonym">Meloidogyne mayaguensis</name>
    <dbReference type="NCBI Taxonomy" id="390850"/>
    <lineage>
        <taxon>Eukaryota</taxon>
        <taxon>Metazoa</taxon>
        <taxon>Ecdysozoa</taxon>
        <taxon>Nematoda</taxon>
        <taxon>Chromadorea</taxon>
        <taxon>Rhabditida</taxon>
        <taxon>Tylenchina</taxon>
        <taxon>Tylenchomorpha</taxon>
        <taxon>Tylenchoidea</taxon>
        <taxon>Meloidogynidae</taxon>
        <taxon>Meloidogyninae</taxon>
        <taxon>Meloidogyne</taxon>
    </lineage>
</organism>
<protein>
    <submittedName>
        <fullName evidence="1">Uncharacterized protein</fullName>
    </submittedName>
</protein>
<proteinExistence type="predicted"/>
<keyword evidence="2" id="KW-1185">Reference proteome</keyword>
<name>A0ACB1AX24_MELEN</name>
<sequence>MFFPKFIFFKFLIFIGITNVNSLFVKFKFNLKFKCGDELANGRLMVNYRKSMYSGVSTYIFKIVIIGGIVNYRRLGLSLGSRPSHTFLVV</sequence>
<gene>
    <name evidence="1" type="ORF">MENTE1834_LOCUS44099</name>
</gene>
<accession>A0ACB1AX24</accession>
<comment type="caution">
    <text evidence="1">The sequence shown here is derived from an EMBL/GenBank/DDBJ whole genome shotgun (WGS) entry which is preliminary data.</text>
</comment>
<evidence type="ECO:0000313" key="2">
    <source>
        <dbReference type="Proteomes" id="UP001497535"/>
    </source>
</evidence>